<proteinExistence type="predicted"/>
<keyword evidence="2" id="KW-1185">Reference proteome</keyword>
<sequence>MKFPSGPKAYLSAILDLGKGTIVSHVLVHSNNNKLVFDTYHQAIEKTQATHVLLHSGRCYQYISPSFQRLLKQRQFVQSM</sequence>
<accession>A0ABS2P6J0</accession>
<dbReference type="RefSeq" id="WP_204695199.1">
    <property type="nucleotide sequence ID" value="NZ_JAFBEC010000001.1"/>
</dbReference>
<evidence type="ECO:0000313" key="2">
    <source>
        <dbReference type="Proteomes" id="UP000741863"/>
    </source>
</evidence>
<organism evidence="1 2">
    <name type="scientific">Geomicrobium sediminis</name>
    <dbReference type="NCBI Taxonomy" id="1347788"/>
    <lineage>
        <taxon>Bacteria</taxon>
        <taxon>Bacillati</taxon>
        <taxon>Bacillota</taxon>
        <taxon>Bacilli</taxon>
        <taxon>Bacillales</taxon>
        <taxon>Geomicrobium</taxon>
    </lineage>
</organism>
<name>A0ABS2P6J0_9BACL</name>
<dbReference type="EMBL" id="JAFBEC010000001">
    <property type="protein sequence ID" value="MBM7631020.1"/>
    <property type="molecule type" value="Genomic_DNA"/>
</dbReference>
<comment type="caution">
    <text evidence="1">The sequence shown here is derived from an EMBL/GenBank/DDBJ whole genome shotgun (WGS) entry which is preliminary data.</text>
</comment>
<protein>
    <submittedName>
        <fullName evidence="1">Transposase InsO family protein</fullName>
    </submittedName>
</protein>
<evidence type="ECO:0000313" key="1">
    <source>
        <dbReference type="EMBL" id="MBM7631020.1"/>
    </source>
</evidence>
<reference evidence="1 2" key="1">
    <citation type="submission" date="2021-01" db="EMBL/GenBank/DDBJ databases">
        <title>Genomic Encyclopedia of Type Strains, Phase IV (KMG-IV): sequencing the most valuable type-strain genomes for metagenomic binning, comparative biology and taxonomic classification.</title>
        <authorList>
            <person name="Goeker M."/>
        </authorList>
    </citation>
    <scope>NUCLEOTIDE SEQUENCE [LARGE SCALE GENOMIC DNA]</scope>
    <source>
        <strain evidence="1 2">DSM 25540</strain>
    </source>
</reference>
<gene>
    <name evidence="1" type="ORF">JOD17_000111</name>
</gene>
<dbReference type="Proteomes" id="UP000741863">
    <property type="component" value="Unassembled WGS sequence"/>
</dbReference>